<dbReference type="AlphaFoldDB" id="A0A8I2YRW6"/>
<keyword evidence="2" id="KW-1185">Reference proteome</keyword>
<comment type="caution">
    <text evidence="1">The sequence shown here is derived from an EMBL/GenBank/DDBJ whole genome shotgun (WGS) entry which is preliminary data.</text>
</comment>
<organism evidence="1 2">
    <name type="scientific">Boletus reticuloceps</name>
    <dbReference type="NCBI Taxonomy" id="495285"/>
    <lineage>
        <taxon>Eukaryota</taxon>
        <taxon>Fungi</taxon>
        <taxon>Dikarya</taxon>
        <taxon>Basidiomycota</taxon>
        <taxon>Agaricomycotina</taxon>
        <taxon>Agaricomycetes</taxon>
        <taxon>Agaricomycetidae</taxon>
        <taxon>Boletales</taxon>
        <taxon>Boletineae</taxon>
        <taxon>Boletaceae</taxon>
        <taxon>Boletoideae</taxon>
        <taxon>Boletus</taxon>
    </lineage>
</organism>
<protein>
    <submittedName>
        <fullName evidence="1">Uncharacterized protein</fullName>
    </submittedName>
</protein>
<dbReference type="EMBL" id="JAGFBS010000014">
    <property type="protein sequence ID" value="KAG6375682.1"/>
    <property type="molecule type" value="Genomic_DNA"/>
</dbReference>
<accession>A0A8I2YRW6</accession>
<proteinExistence type="predicted"/>
<dbReference type="Proteomes" id="UP000683000">
    <property type="component" value="Unassembled WGS sequence"/>
</dbReference>
<gene>
    <name evidence="1" type="ORF">JVT61DRAFT_3255</name>
</gene>
<name>A0A8I2YRW6_9AGAM</name>
<evidence type="ECO:0000313" key="1">
    <source>
        <dbReference type="EMBL" id="KAG6375682.1"/>
    </source>
</evidence>
<reference evidence="1" key="1">
    <citation type="submission" date="2021-03" db="EMBL/GenBank/DDBJ databases">
        <title>Evolutionary innovations through gain and loss of genes in the ectomycorrhizal Boletales.</title>
        <authorList>
            <person name="Wu G."/>
            <person name="Miyauchi S."/>
            <person name="Morin E."/>
            <person name="Yang Z.-L."/>
            <person name="Xu J."/>
            <person name="Martin F.M."/>
        </authorList>
    </citation>
    <scope>NUCLEOTIDE SEQUENCE</scope>
    <source>
        <strain evidence="1">BR01</strain>
    </source>
</reference>
<sequence>MSVPVTMPKWTTLTSHEPLDSLLPELFLQPVIPFIPNVDADDDDSPARVAPAEHEAIHPPQSKSIRRVIIHSVPSYEGNEPLIHIRNPLVLYYLEQNKPHMKKLPRNRLADALQLEHCKGRGCTVRGGLLVMELSSNQSSEFVNLSYEHIKYVELVIALYLRYGALME</sequence>
<evidence type="ECO:0000313" key="2">
    <source>
        <dbReference type="Proteomes" id="UP000683000"/>
    </source>
</evidence>